<reference evidence="2" key="1">
    <citation type="submission" date="2020-05" db="EMBL/GenBank/DDBJ databases">
        <title>WGS assembly of Panicum virgatum.</title>
        <authorList>
            <person name="Lovell J.T."/>
            <person name="Jenkins J."/>
            <person name="Shu S."/>
            <person name="Juenger T.E."/>
            <person name="Schmutz J."/>
        </authorList>
    </citation>
    <scope>NUCLEOTIDE SEQUENCE</scope>
    <source>
        <strain evidence="2">AP13</strain>
    </source>
</reference>
<keyword evidence="3" id="KW-1185">Reference proteome</keyword>
<organism evidence="2 3">
    <name type="scientific">Panicum virgatum</name>
    <name type="common">Blackwell switchgrass</name>
    <dbReference type="NCBI Taxonomy" id="38727"/>
    <lineage>
        <taxon>Eukaryota</taxon>
        <taxon>Viridiplantae</taxon>
        <taxon>Streptophyta</taxon>
        <taxon>Embryophyta</taxon>
        <taxon>Tracheophyta</taxon>
        <taxon>Spermatophyta</taxon>
        <taxon>Magnoliopsida</taxon>
        <taxon>Liliopsida</taxon>
        <taxon>Poales</taxon>
        <taxon>Poaceae</taxon>
        <taxon>PACMAD clade</taxon>
        <taxon>Panicoideae</taxon>
        <taxon>Panicodae</taxon>
        <taxon>Paniceae</taxon>
        <taxon>Panicinae</taxon>
        <taxon>Panicum</taxon>
        <taxon>Panicum sect. Hiantes</taxon>
    </lineage>
</organism>
<evidence type="ECO:0000256" key="1">
    <source>
        <dbReference type="SAM" id="MobiDB-lite"/>
    </source>
</evidence>
<comment type="caution">
    <text evidence="2">The sequence shown here is derived from an EMBL/GenBank/DDBJ whole genome shotgun (WGS) entry which is preliminary data.</text>
</comment>
<dbReference type="Proteomes" id="UP000823388">
    <property type="component" value="Chromosome 6N"/>
</dbReference>
<accession>A0A8T0QW69</accession>
<evidence type="ECO:0000313" key="3">
    <source>
        <dbReference type="Proteomes" id="UP000823388"/>
    </source>
</evidence>
<proteinExistence type="predicted"/>
<gene>
    <name evidence="2" type="ORF">PVAP13_6NG105703</name>
</gene>
<feature type="compositionally biased region" description="Low complexity" evidence="1">
    <location>
        <begin position="25"/>
        <end position="39"/>
    </location>
</feature>
<dbReference type="EMBL" id="CM029048">
    <property type="protein sequence ID" value="KAG2577507.1"/>
    <property type="molecule type" value="Genomic_DNA"/>
</dbReference>
<feature type="region of interest" description="Disordered" evidence="1">
    <location>
        <begin position="160"/>
        <end position="190"/>
    </location>
</feature>
<evidence type="ECO:0000313" key="2">
    <source>
        <dbReference type="EMBL" id="KAG2577507.1"/>
    </source>
</evidence>
<sequence length="190" mass="20993">MDQESIYKEVASAPSSVDLHRPSLPRRQPSSSANSSSSAIVDNWRSRRRRARARVHARRTEAGGGSGKVTPVPRRRQPRPCRLHLPHPRLHQAAGGPHPLIFLTLAIHHRQGAGSRQLPRRRGYWWPFSAGVPLHQARGEGAGERPASVICYQADRQDSINAKGKGSGVVPPAHGRRSPAHHQQPLRLAR</sequence>
<feature type="compositionally biased region" description="Basic residues" evidence="1">
    <location>
        <begin position="46"/>
        <end position="57"/>
    </location>
</feature>
<protein>
    <submittedName>
        <fullName evidence="2">Uncharacterized protein</fullName>
    </submittedName>
</protein>
<name>A0A8T0QW69_PANVG</name>
<dbReference type="AlphaFoldDB" id="A0A8T0QW69"/>
<feature type="region of interest" description="Disordered" evidence="1">
    <location>
        <begin position="1"/>
        <end position="80"/>
    </location>
</feature>